<evidence type="ECO:0000313" key="2">
    <source>
        <dbReference type="Proteomes" id="UP000637299"/>
    </source>
</evidence>
<proteinExistence type="predicted"/>
<dbReference type="EMBL" id="JACYFS010000001">
    <property type="protein sequence ID" value="MBD8082157.1"/>
    <property type="molecule type" value="Genomic_DNA"/>
</dbReference>
<keyword evidence="2" id="KW-1185">Reference proteome</keyword>
<dbReference type="RefSeq" id="WP_191735812.1">
    <property type="nucleotide sequence ID" value="NZ_JACYFS010000001.1"/>
</dbReference>
<comment type="caution">
    <text evidence="1">The sequence shown here is derived from an EMBL/GenBank/DDBJ whole genome shotgun (WGS) entry which is preliminary data.</text>
</comment>
<dbReference type="Proteomes" id="UP000637299">
    <property type="component" value="Unassembled WGS sequence"/>
</dbReference>
<name>A0ABR8ZA28_9FLAO</name>
<protein>
    <submittedName>
        <fullName evidence="1">GLPGLI family protein</fullName>
    </submittedName>
</protein>
<dbReference type="NCBIfam" id="TIGR01200">
    <property type="entry name" value="GLPGLI"/>
    <property type="match status" value="1"/>
</dbReference>
<reference evidence="1 2" key="1">
    <citation type="submission" date="2020-09" db="EMBL/GenBank/DDBJ databases">
        <title>Genome seq and assembly of Chryseobacterium sp.</title>
        <authorList>
            <person name="Chhetri G."/>
        </authorList>
    </citation>
    <scope>NUCLEOTIDE SEQUENCE [LARGE SCALE GENOMIC DNA]</scope>
    <source>
        <strain evidence="1 2">GCR10</strain>
    </source>
</reference>
<dbReference type="InterPro" id="IPR005901">
    <property type="entry name" value="GLPGLI"/>
</dbReference>
<gene>
    <name evidence="1" type="ORF">IC610_06915</name>
</gene>
<sequence>MGKITLVTALFLATIFMAQTRVNYNLKIIHPDKSERKYNMNLDVEGGKSYFYDEKLLENSKYPSKSNQFLVHQQAGNENIQIVYSHENLPFKIKSDDKISWKVEEEFKQIDQYKVQKATANFGERKWTAWFCPEILMMEGPYKFRDLPGLIFELSDSENIFFYQMIGIEKFKNDTKKLSFDFNKAQEITVEKYDKLMGDFLENPFQKQRNQLGNGVELNIDDKDVRVQDLNKMTAEFQINIKNTYPPAVEMDQFKFYKEKILN</sequence>
<organism evidence="1 2">
    <name type="scientific">Chryseobacterium caseinilyticum</name>
    <dbReference type="NCBI Taxonomy" id="2771428"/>
    <lineage>
        <taxon>Bacteria</taxon>
        <taxon>Pseudomonadati</taxon>
        <taxon>Bacteroidota</taxon>
        <taxon>Flavobacteriia</taxon>
        <taxon>Flavobacteriales</taxon>
        <taxon>Weeksellaceae</taxon>
        <taxon>Chryseobacterium group</taxon>
        <taxon>Chryseobacterium</taxon>
    </lineage>
</organism>
<evidence type="ECO:0000313" key="1">
    <source>
        <dbReference type="EMBL" id="MBD8082157.1"/>
    </source>
</evidence>
<accession>A0ABR8ZA28</accession>